<accession>A0A1I0WWW5</accession>
<reference evidence="3" key="1">
    <citation type="submission" date="2016-10" db="EMBL/GenBank/DDBJ databases">
        <authorList>
            <person name="Varghese N."/>
            <person name="Submissions S."/>
        </authorList>
    </citation>
    <scope>NUCLEOTIDE SEQUENCE [LARGE SCALE GENOMIC DNA]</scope>
    <source>
        <strain evidence="3">DSM 21789</strain>
    </source>
</reference>
<keyword evidence="3" id="KW-1185">Reference proteome</keyword>
<dbReference type="Pfam" id="PF12732">
    <property type="entry name" value="YtxH"/>
    <property type="match status" value="1"/>
</dbReference>
<dbReference type="Proteomes" id="UP000199604">
    <property type="component" value="Unassembled WGS sequence"/>
</dbReference>
<evidence type="ECO:0000313" key="3">
    <source>
        <dbReference type="Proteomes" id="UP000199604"/>
    </source>
</evidence>
<keyword evidence="1" id="KW-1133">Transmembrane helix</keyword>
<evidence type="ECO:0000313" key="2">
    <source>
        <dbReference type="EMBL" id="SFA93064.1"/>
    </source>
</evidence>
<evidence type="ECO:0000256" key="1">
    <source>
        <dbReference type="SAM" id="Phobius"/>
    </source>
</evidence>
<sequence length="76" mass="8258">MESGKTAAGILLGIGVGALLGVLFAPHKGTKTRKKIMRKGQDYADELKGKFDGLYQDVSDKYENILDEAKTMVTPK</sequence>
<name>A0A1I0WWW5_9FLAO</name>
<gene>
    <name evidence="2" type="ORF">SAMN05660845_1039</name>
</gene>
<dbReference type="RefSeq" id="WP_091474645.1">
    <property type="nucleotide sequence ID" value="NZ_FOJT01000002.1"/>
</dbReference>
<protein>
    <submittedName>
        <fullName evidence="2">YtxH-like protein</fullName>
    </submittedName>
</protein>
<dbReference type="EMBL" id="FOJT01000002">
    <property type="protein sequence ID" value="SFA93064.1"/>
    <property type="molecule type" value="Genomic_DNA"/>
</dbReference>
<dbReference type="AlphaFoldDB" id="A0A1I0WWW5"/>
<dbReference type="STRING" id="498292.SAMN05660845_1039"/>
<feature type="transmembrane region" description="Helical" evidence="1">
    <location>
        <begin position="6"/>
        <end position="25"/>
    </location>
</feature>
<keyword evidence="1" id="KW-0472">Membrane</keyword>
<proteinExistence type="predicted"/>
<dbReference type="InterPro" id="IPR024623">
    <property type="entry name" value="YtxH"/>
</dbReference>
<keyword evidence="1" id="KW-0812">Transmembrane</keyword>
<dbReference type="OrthoDB" id="676025at2"/>
<organism evidence="2 3">
    <name type="scientific">Flavobacterium swingsii</name>
    <dbReference type="NCBI Taxonomy" id="498292"/>
    <lineage>
        <taxon>Bacteria</taxon>
        <taxon>Pseudomonadati</taxon>
        <taxon>Bacteroidota</taxon>
        <taxon>Flavobacteriia</taxon>
        <taxon>Flavobacteriales</taxon>
        <taxon>Flavobacteriaceae</taxon>
        <taxon>Flavobacterium</taxon>
    </lineage>
</organism>